<sequence>MDPAVVYAHCLGSPSLGRPLWVPESSVEIGDVGFFEIGSGKFTRLMNVTRSAHDPLNYRGVPEDYAPLVLEEEAEFTPSYLNHGPMCSSSVKESNLSGALSATAEGTGTLIKYTFSCSEDSGAVLLLREGADRRRHMLKKAFIEYTTKWYDSWCMFAAKKGYEIGDPELLGPILVRGWIKASSWGVAAWKNTSRSHDVQLQGEIGAHVNLGVSFSTTTGSTNSVRYRCGPGDAGLESNITPISKGGRDQCIFMSYFQAKKRVFLPPQIVAAAGQAPPDDDNENRQFEVESFPRAMEFRDPLDTFLDKLLETCNDPIVVACDEDIDSFTTSLSTNQLVEYAIETASLDFALQPSQKDPLLLTPPVKYHMISGPRVFVPARVPFSYPSRSVQNNGRTHNSLSLMVQYLSHTTNIPMALRASSQGSARKCWSSHLCVIYSVHADHWTRSITLNTGVSISRMASAVTGIQRPRESHEATGTVATPNQHESQIMTSKSVSLIGPPPSTRNTGSFVPQTDSNLVGDQSHFVPSKRPVYPQNTPVNQHIPKKHRPLIRSLLESFFGSNRRRGSTSSPSNGGTRIELGGAEVPQKTRKIGDEAFKDQDLFQ</sequence>
<dbReference type="AlphaFoldDB" id="A0AAD5YIE9"/>
<dbReference type="Proteomes" id="UP001212997">
    <property type="component" value="Unassembled WGS sequence"/>
</dbReference>
<accession>A0AAD5YIE9</accession>
<feature type="region of interest" description="Disordered" evidence="1">
    <location>
        <begin position="464"/>
        <end position="487"/>
    </location>
</feature>
<feature type="compositionally biased region" description="Basic and acidic residues" evidence="1">
    <location>
        <begin position="590"/>
        <end position="603"/>
    </location>
</feature>
<protein>
    <submittedName>
        <fullName evidence="2">Uncharacterized protein</fullName>
    </submittedName>
</protein>
<proteinExistence type="predicted"/>
<keyword evidence="3" id="KW-1185">Reference proteome</keyword>
<evidence type="ECO:0000313" key="3">
    <source>
        <dbReference type="Proteomes" id="UP001212997"/>
    </source>
</evidence>
<gene>
    <name evidence="2" type="ORF">NLI96_g6073</name>
</gene>
<comment type="caution">
    <text evidence="2">The sequence shown here is derived from an EMBL/GenBank/DDBJ whole genome shotgun (WGS) entry which is preliminary data.</text>
</comment>
<feature type="region of interest" description="Disordered" evidence="1">
    <location>
        <begin position="557"/>
        <end position="603"/>
    </location>
</feature>
<dbReference type="EMBL" id="JANAWD010000214">
    <property type="protein sequence ID" value="KAJ3483788.1"/>
    <property type="molecule type" value="Genomic_DNA"/>
</dbReference>
<organism evidence="2 3">
    <name type="scientific">Meripilus lineatus</name>
    <dbReference type="NCBI Taxonomy" id="2056292"/>
    <lineage>
        <taxon>Eukaryota</taxon>
        <taxon>Fungi</taxon>
        <taxon>Dikarya</taxon>
        <taxon>Basidiomycota</taxon>
        <taxon>Agaricomycotina</taxon>
        <taxon>Agaricomycetes</taxon>
        <taxon>Polyporales</taxon>
        <taxon>Meripilaceae</taxon>
        <taxon>Meripilus</taxon>
    </lineage>
</organism>
<feature type="compositionally biased region" description="Polar residues" evidence="1">
    <location>
        <begin position="477"/>
        <end position="487"/>
    </location>
</feature>
<reference evidence="2" key="1">
    <citation type="submission" date="2022-07" db="EMBL/GenBank/DDBJ databases">
        <title>Genome Sequence of Physisporinus lineatus.</title>
        <authorList>
            <person name="Buettner E."/>
        </authorList>
    </citation>
    <scope>NUCLEOTIDE SEQUENCE</scope>
    <source>
        <strain evidence="2">VT162</strain>
    </source>
</reference>
<name>A0AAD5YIE9_9APHY</name>
<evidence type="ECO:0000313" key="2">
    <source>
        <dbReference type="EMBL" id="KAJ3483788.1"/>
    </source>
</evidence>
<evidence type="ECO:0000256" key="1">
    <source>
        <dbReference type="SAM" id="MobiDB-lite"/>
    </source>
</evidence>